<evidence type="ECO:0000259" key="3">
    <source>
        <dbReference type="PROSITE" id="PS51480"/>
    </source>
</evidence>
<dbReference type="SMART" id="SM01120">
    <property type="entry name" value="Dak2"/>
    <property type="match status" value="1"/>
</dbReference>
<dbReference type="PANTHER" id="PTHR28629:SF4">
    <property type="entry name" value="TRIOKINASE_FMN CYCLASE"/>
    <property type="match status" value="1"/>
</dbReference>
<organism evidence="4 5">
    <name type="scientific">Flaviflagellibacter deserti</name>
    <dbReference type="NCBI Taxonomy" id="2267266"/>
    <lineage>
        <taxon>Bacteria</taxon>
        <taxon>Pseudomonadati</taxon>
        <taxon>Pseudomonadota</taxon>
        <taxon>Alphaproteobacteria</taxon>
        <taxon>Hyphomicrobiales</taxon>
        <taxon>Flaviflagellibacter</taxon>
    </lineage>
</organism>
<dbReference type="PANTHER" id="PTHR28629">
    <property type="entry name" value="TRIOKINASE/FMN CYCLASE"/>
    <property type="match status" value="1"/>
</dbReference>
<dbReference type="SUPFAM" id="SSF101473">
    <property type="entry name" value="DhaL-like"/>
    <property type="match status" value="1"/>
</dbReference>
<dbReference type="InterPro" id="IPR004007">
    <property type="entry name" value="DhaL_dom"/>
</dbReference>
<feature type="domain" description="DhaL" evidence="3">
    <location>
        <begin position="5"/>
        <end position="195"/>
    </location>
</feature>
<dbReference type="PROSITE" id="PS51480">
    <property type="entry name" value="DHAL"/>
    <property type="match status" value="1"/>
</dbReference>
<dbReference type="InterPro" id="IPR036117">
    <property type="entry name" value="DhaL_dom_sf"/>
</dbReference>
<dbReference type="Pfam" id="PF02734">
    <property type="entry name" value="Dak2"/>
    <property type="match status" value="1"/>
</dbReference>
<dbReference type="InterPro" id="IPR050861">
    <property type="entry name" value="Dihydroxyacetone_Kinase"/>
</dbReference>
<protein>
    <submittedName>
        <fullName evidence="4">Dihydroxyacetone kinase subunit DhaL</fullName>
        <ecNumber evidence="4">2.7.1.121</ecNumber>
    </submittedName>
</protein>
<evidence type="ECO:0000313" key="5">
    <source>
        <dbReference type="Proteomes" id="UP001595796"/>
    </source>
</evidence>
<evidence type="ECO:0000256" key="2">
    <source>
        <dbReference type="ARBA" id="ARBA00022777"/>
    </source>
</evidence>
<keyword evidence="1 4" id="KW-0808">Transferase</keyword>
<reference evidence="5" key="1">
    <citation type="journal article" date="2019" name="Int. J. Syst. Evol. Microbiol.">
        <title>The Global Catalogue of Microorganisms (GCM) 10K type strain sequencing project: providing services to taxonomists for standard genome sequencing and annotation.</title>
        <authorList>
            <consortium name="The Broad Institute Genomics Platform"/>
            <consortium name="The Broad Institute Genome Sequencing Center for Infectious Disease"/>
            <person name="Wu L."/>
            <person name="Ma J."/>
        </authorList>
    </citation>
    <scope>NUCLEOTIDE SEQUENCE [LARGE SCALE GENOMIC DNA]</scope>
    <source>
        <strain evidence="5">CGMCC 1.16444</strain>
    </source>
</reference>
<sequence length="201" mass="20897">MTGTEQVGRAVDAVARCWIDHADELTKLDSAIGDGDHGTNMKRGAEAVLAERDAIVARPLPSALQDIGHVLVESIGGAAGPLYGSFFLSLGRTVSLHPNRDDWNMGLRDAVSAVARRGNASPGEKTMLDVLVSAESAFSHGLDAAGIEAAASEAAESTIPMLARRGRAAFLSERSIGHMDPGALSSALAVAAICRVWEDAP</sequence>
<accession>A0ABV9Z0J9</accession>
<dbReference type="InterPro" id="IPR012737">
    <property type="entry name" value="DhaK_L_YcgS"/>
</dbReference>
<dbReference type="NCBIfam" id="TIGR02365">
    <property type="entry name" value="dha_L_ycgS"/>
    <property type="match status" value="1"/>
</dbReference>
<dbReference type="RefSeq" id="WP_114957502.1">
    <property type="nucleotide sequence ID" value="NZ_JBHSJF010000003.1"/>
</dbReference>
<gene>
    <name evidence="4" type="primary">dhaL</name>
    <name evidence="4" type="ORF">ACFPFW_03660</name>
</gene>
<keyword evidence="5" id="KW-1185">Reference proteome</keyword>
<keyword evidence="2 4" id="KW-0418">Kinase</keyword>
<name>A0ABV9Z0J9_9HYPH</name>
<proteinExistence type="predicted"/>
<dbReference type="Gene3D" id="1.25.40.340">
    <property type="match status" value="1"/>
</dbReference>
<evidence type="ECO:0000313" key="4">
    <source>
        <dbReference type="EMBL" id="MFC5067109.1"/>
    </source>
</evidence>
<dbReference type="EC" id="2.7.1.121" evidence="4"/>
<dbReference type="Proteomes" id="UP001595796">
    <property type="component" value="Unassembled WGS sequence"/>
</dbReference>
<dbReference type="EMBL" id="JBHSJF010000003">
    <property type="protein sequence ID" value="MFC5067109.1"/>
    <property type="molecule type" value="Genomic_DNA"/>
</dbReference>
<evidence type="ECO:0000256" key="1">
    <source>
        <dbReference type="ARBA" id="ARBA00022679"/>
    </source>
</evidence>
<dbReference type="GO" id="GO:0047324">
    <property type="term" value="F:phosphoenolpyruvate-glycerone phosphotransferase activity"/>
    <property type="evidence" value="ECO:0007669"/>
    <property type="project" value="UniProtKB-EC"/>
</dbReference>
<comment type="caution">
    <text evidence="4">The sequence shown here is derived from an EMBL/GenBank/DDBJ whole genome shotgun (WGS) entry which is preliminary data.</text>
</comment>